<reference evidence="2 3" key="1">
    <citation type="submission" date="2021-04" db="EMBL/GenBank/DDBJ databases">
        <authorList>
            <person name="De Guttry C."/>
            <person name="Zahm M."/>
            <person name="Klopp C."/>
            <person name="Cabau C."/>
            <person name="Louis A."/>
            <person name="Berthelot C."/>
            <person name="Parey E."/>
            <person name="Roest Crollius H."/>
            <person name="Montfort J."/>
            <person name="Robinson-Rechavi M."/>
            <person name="Bucao C."/>
            <person name="Bouchez O."/>
            <person name="Gislard M."/>
            <person name="Lluch J."/>
            <person name="Milhes M."/>
            <person name="Lampietro C."/>
            <person name="Lopez Roques C."/>
            <person name="Donnadieu C."/>
            <person name="Braasch I."/>
            <person name="Desvignes T."/>
            <person name="Postlethwait J."/>
            <person name="Bobe J."/>
            <person name="Wedekind C."/>
            <person name="Guiguen Y."/>
        </authorList>
    </citation>
    <scope>NUCLEOTIDE SEQUENCE [LARGE SCALE GENOMIC DNA]</scope>
    <source>
        <strain evidence="2">Cs_M1</strain>
        <tissue evidence="2">Blood</tissue>
    </source>
</reference>
<evidence type="ECO:0000313" key="2">
    <source>
        <dbReference type="EMBL" id="KAK6323450.1"/>
    </source>
</evidence>
<gene>
    <name evidence="2" type="ORF">J4Q44_G00057890</name>
</gene>
<proteinExistence type="predicted"/>
<dbReference type="Proteomes" id="UP001356427">
    <property type="component" value="Unassembled WGS sequence"/>
</dbReference>
<evidence type="ECO:0000256" key="1">
    <source>
        <dbReference type="SAM" id="MobiDB-lite"/>
    </source>
</evidence>
<name>A0AAN8R0D1_9TELE</name>
<evidence type="ECO:0000313" key="3">
    <source>
        <dbReference type="Proteomes" id="UP001356427"/>
    </source>
</evidence>
<accession>A0AAN8R0D1</accession>
<organism evidence="2 3">
    <name type="scientific">Coregonus suidteri</name>
    <dbReference type="NCBI Taxonomy" id="861788"/>
    <lineage>
        <taxon>Eukaryota</taxon>
        <taxon>Metazoa</taxon>
        <taxon>Chordata</taxon>
        <taxon>Craniata</taxon>
        <taxon>Vertebrata</taxon>
        <taxon>Euteleostomi</taxon>
        <taxon>Actinopterygii</taxon>
        <taxon>Neopterygii</taxon>
        <taxon>Teleostei</taxon>
        <taxon>Protacanthopterygii</taxon>
        <taxon>Salmoniformes</taxon>
        <taxon>Salmonidae</taxon>
        <taxon>Coregoninae</taxon>
        <taxon>Coregonus</taxon>
    </lineage>
</organism>
<dbReference type="EMBL" id="JAGTTL010000004">
    <property type="protein sequence ID" value="KAK6323450.1"/>
    <property type="molecule type" value="Genomic_DNA"/>
</dbReference>
<comment type="caution">
    <text evidence="2">The sequence shown here is derived from an EMBL/GenBank/DDBJ whole genome shotgun (WGS) entry which is preliminary data.</text>
</comment>
<feature type="region of interest" description="Disordered" evidence="1">
    <location>
        <begin position="1"/>
        <end position="112"/>
    </location>
</feature>
<dbReference type="AlphaFoldDB" id="A0AAN8R0D1"/>
<feature type="region of interest" description="Disordered" evidence="1">
    <location>
        <begin position="142"/>
        <end position="174"/>
    </location>
</feature>
<sequence length="174" mass="17918">MEDQGPRASQVSQGVPVGPGFDGGKGERGDPGFGGRAGPQADSLGQRRGGCGGPRYPRRGPSRGPREERAPGAAGGKKGAEPGQVLGASIGLPGSPGFPGGPGDKGEREERRDYLEDQVLTDGPVFPELRASAVQMATPERQVFPGLPGEGRLGGFSRSCRTTRKEQGLTGISR</sequence>
<keyword evidence="3" id="KW-1185">Reference proteome</keyword>
<protein>
    <submittedName>
        <fullName evidence="2">Uncharacterized protein</fullName>
    </submittedName>
</protein>